<dbReference type="CDD" id="cd03443">
    <property type="entry name" value="PaaI_thioesterase"/>
    <property type="match status" value="1"/>
</dbReference>
<dbReference type="InterPro" id="IPR003736">
    <property type="entry name" value="PAAI_dom"/>
</dbReference>
<dbReference type="InterPro" id="IPR029069">
    <property type="entry name" value="HotDog_dom_sf"/>
</dbReference>
<name>A0A1I3NJR2_9BACT</name>
<dbReference type="InterPro" id="IPR006683">
    <property type="entry name" value="Thioestr_dom"/>
</dbReference>
<dbReference type="RefSeq" id="WP_092372371.1">
    <property type="nucleotide sequence ID" value="NZ_FORX01000001.1"/>
</dbReference>
<evidence type="ECO:0000256" key="2">
    <source>
        <dbReference type="ARBA" id="ARBA00035880"/>
    </source>
</evidence>
<organism evidence="9 10">
    <name type="scientific">Desulfomicrobium apsheronum</name>
    <dbReference type="NCBI Taxonomy" id="52560"/>
    <lineage>
        <taxon>Bacteria</taxon>
        <taxon>Pseudomonadati</taxon>
        <taxon>Thermodesulfobacteriota</taxon>
        <taxon>Desulfovibrionia</taxon>
        <taxon>Desulfovibrionales</taxon>
        <taxon>Desulfomicrobiaceae</taxon>
        <taxon>Desulfomicrobium</taxon>
    </lineage>
</organism>
<dbReference type="GO" id="GO:0047617">
    <property type="term" value="F:fatty acyl-CoA hydrolase activity"/>
    <property type="evidence" value="ECO:0007669"/>
    <property type="project" value="UniProtKB-EC"/>
</dbReference>
<evidence type="ECO:0000256" key="5">
    <source>
        <dbReference type="ARBA" id="ARBA00038894"/>
    </source>
</evidence>
<evidence type="ECO:0000256" key="3">
    <source>
        <dbReference type="ARBA" id="ARBA00036002"/>
    </source>
</evidence>
<evidence type="ECO:0000313" key="10">
    <source>
        <dbReference type="Proteomes" id="UP000198635"/>
    </source>
</evidence>
<protein>
    <recommendedName>
        <fullName evidence="6">Medium/long-chain acyl-CoA thioesterase YigI</fullName>
        <ecNumber evidence="5">3.1.2.20</ecNumber>
    </recommendedName>
</protein>
<dbReference type="Proteomes" id="UP000198635">
    <property type="component" value="Unassembled WGS sequence"/>
</dbReference>
<dbReference type="Pfam" id="PF03061">
    <property type="entry name" value="4HBT"/>
    <property type="match status" value="1"/>
</dbReference>
<comment type="catalytic activity">
    <reaction evidence="3">
        <text>a long-chain fatty acyl-CoA + H2O = a long-chain fatty acid + CoA + H(+)</text>
        <dbReference type="Rhea" id="RHEA:67680"/>
        <dbReference type="ChEBI" id="CHEBI:15377"/>
        <dbReference type="ChEBI" id="CHEBI:15378"/>
        <dbReference type="ChEBI" id="CHEBI:57287"/>
        <dbReference type="ChEBI" id="CHEBI:57560"/>
        <dbReference type="ChEBI" id="CHEBI:83139"/>
    </reaction>
</comment>
<dbReference type="OrthoDB" id="9813158at2"/>
<gene>
    <name evidence="9" type="ORF">SAMN04488082_101305</name>
</gene>
<dbReference type="EMBL" id="FORX01000001">
    <property type="protein sequence ID" value="SFJ09402.1"/>
    <property type="molecule type" value="Genomic_DNA"/>
</dbReference>
<dbReference type="Gene3D" id="3.10.129.10">
    <property type="entry name" value="Hotdog Thioesterase"/>
    <property type="match status" value="1"/>
</dbReference>
<dbReference type="EC" id="3.1.2.20" evidence="5"/>
<keyword evidence="1" id="KW-0378">Hydrolase</keyword>
<evidence type="ECO:0000256" key="6">
    <source>
        <dbReference type="ARBA" id="ARBA00040062"/>
    </source>
</evidence>
<dbReference type="AlphaFoldDB" id="A0A1I3NJR2"/>
<evidence type="ECO:0000256" key="1">
    <source>
        <dbReference type="ARBA" id="ARBA00022801"/>
    </source>
</evidence>
<dbReference type="STRING" id="52560.SAMN04488082_101305"/>
<proteinExistence type="inferred from homology"/>
<comment type="catalytic activity">
    <reaction evidence="7">
        <text>a medium-chain fatty acyl-CoA + H2O = a medium-chain fatty acid + CoA + H(+)</text>
        <dbReference type="Rhea" id="RHEA:68184"/>
        <dbReference type="ChEBI" id="CHEBI:15377"/>
        <dbReference type="ChEBI" id="CHEBI:15378"/>
        <dbReference type="ChEBI" id="CHEBI:57287"/>
        <dbReference type="ChEBI" id="CHEBI:59558"/>
        <dbReference type="ChEBI" id="CHEBI:90546"/>
    </reaction>
</comment>
<sequence length="150" mass="16509">MDIRHVIEQEIPYDRFLGLLVEEIRPGYARLRLPYRPEFIGDPRRPALHGGLISMLVDTCGGSAVWAACSVRDRVATIDMRVDYLRPADPADLIAIGEVKLLGNRVGNATVQIFSANNPDVVIAEGRAVYNIRKAGAKTPDNMCIPISNP</sequence>
<feature type="domain" description="Thioesterase" evidence="8">
    <location>
        <begin position="48"/>
        <end position="118"/>
    </location>
</feature>
<comment type="similarity">
    <text evidence="4">Belongs to the YigI thioesterase family.</text>
</comment>
<accession>A0A1I3NJR2</accession>
<evidence type="ECO:0000256" key="4">
    <source>
        <dbReference type="ARBA" id="ARBA00038381"/>
    </source>
</evidence>
<keyword evidence="10" id="KW-1185">Reference proteome</keyword>
<dbReference type="PANTHER" id="PTHR43240:SF20">
    <property type="entry name" value="MEDIUM_LONG-CHAIN ACYL-COA THIOESTERASE YIGI"/>
    <property type="match status" value="1"/>
</dbReference>
<reference evidence="10" key="1">
    <citation type="submission" date="2016-10" db="EMBL/GenBank/DDBJ databases">
        <authorList>
            <person name="Varghese N."/>
            <person name="Submissions S."/>
        </authorList>
    </citation>
    <scope>NUCLEOTIDE SEQUENCE [LARGE SCALE GENOMIC DNA]</scope>
    <source>
        <strain evidence="10">DSM 5918</strain>
    </source>
</reference>
<dbReference type="NCBIfam" id="TIGR00369">
    <property type="entry name" value="unchar_dom_1"/>
    <property type="match status" value="1"/>
</dbReference>
<evidence type="ECO:0000313" key="9">
    <source>
        <dbReference type="EMBL" id="SFJ09402.1"/>
    </source>
</evidence>
<comment type="catalytic activity">
    <reaction evidence="2">
        <text>a fatty acyl-CoA + H2O = a fatty acid + CoA + H(+)</text>
        <dbReference type="Rhea" id="RHEA:16781"/>
        <dbReference type="ChEBI" id="CHEBI:15377"/>
        <dbReference type="ChEBI" id="CHEBI:15378"/>
        <dbReference type="ChEBI" id="CHEBI:28868"/>
        <dbReference type="ChEBI" id="CHEBI:57287"/>
        <dbReference type="ChEBI" id="CHEBI:77636"/>
        <dbReference type="EC" id="3.1.2.20"/>
    </reaction>
</comment>
<dbReference type="SUPFAM" id="SSF54637">
    <property type="entry name" value="Thioesterase/thiol ester dehydrase-isomerase"/>
    <property type="match status" value="1"/>
</dbReference>
<dbReference type="PANTHER" id="PTHR43240">
    <property type="entry name" value="1,4-DIHYDROXY-2-NAPHTHOYL-COA THIOESTERASE 1"/>
    <property type="match status" value="1"/>
</dbReference>
<evidence type="ECO:0000256" key="7">
    <source>
        <dbReference type="ARBA" id="ARBA00048062"/>
    </source>
</evidence>
<evidence type="ECO:0000259" key="8">
    <source>
        <dbReference type="Pfam" id="PF03061"/>
    </source>
</evidence>